<keyword evidence="1" id="KW-1133">Transmembrane helix</keyword>
<dbReference type="Proteomes" id="UP000325081">
    <property type="component" value="Unassembled WGS sequence"/>
</dbReference>
<proteinExistence type="predicted"/>
<dbReference type="Gene3D" id="1.20.1280.50">
    <property type="match status" value="1"/>
</dbReference>
<feature type="domain" description="F-box" evidence="2">
    <location>
        <begin position="5"/>
        <end position="51"/>
    </location>
</feature>
<dbReference type="EMBL" id="BKCP01006737">
    <property type="protein sequence ID" value="GER43653.1"/>
    <property type="molecule type" value="Genomic_DNA"/>
</dbReference>
<keyword evidence="1" id="KW-0472">Membrane</keyword>
<evidence type="ECO:0000259" key="2">
    <source>
        <dbReference type="PROSITE" id="PS50181"/>
    </source>
</evidence>
<keyword evidence="1" id="KW-0812">Transmembrane</keyword>
<protein>
    <submittedName>
        <fullName evidence="3">F-box protein</fullName>
    </submittedName>
</protein>
<dbReference type="PANTHER" id="PTHR33736:SF15">
    <property type="entry name" value="F-BOX DOMAIN-CONTAINING PROTEIN"/>
    <property type="match status" value="1"/>
</dbReference>
<dbReference type="OrthoDB" id="1907273at2759"/>
<sequence length="340" mass="38751">MNSNTNHFKSLPQDLVLDIMSRLDGPTLAAIGSSSTNLRLASKNEKLWQKLCHETWPSTSNTQIPSRKNRGFKSFYADAFPLILHSAKTGLPRRVVSLDSTNFSPSDFISFIDIYHEGQCIFSKVVHHENNNTFEMLLCYYPFKLEVLGKNILTTKIPSTDYLNHEEDKFVESLRLSWILFDVRKGNSSNISSWRPRSIQKFNSSVNKLYVISFGCVVKMDGNELLTCYTSVEFVITVKCRVLIEKGCIIIRWKEISLVIKDVNGSHLNGEQSMRAMKQAFVCSRSVNHHIVESKYQEFSERKMELKQKNEQRENLANLFCAIIAIATLLGIGYSCAALL</sequence>
<gene>
    <name evidence="3" type="ORF">STAS_20524</name>
</gene>
<dbReference type="Pfam" id="PF12937">
    <property type="entry name" value="F-box-like"/>
    <property type="match status" value="1"/>
</dbReference>
<keyword evidence="4" id="KW-1185">Reference proteome</keyword>
<dbReference type="InterPro" id="IPR036047">
    <property type="entry name" value="F-box-like_dom_sf"/>
</dbReference>
<dbReference type="PANTHER" id="PTHR33736">
    <property type="entry name" value="F-BOX PROTEIN-RELATED"/>
    <property type="match status" value="1"/>
</dbReference>
<name>A0A5A7QEA1_STRAF</name>
<organism evidence="3 4">
    <name type="scientific">Striga asiatica</name>
    <name type="common">Asiatic witchweed</name>
    <name type="synonym">Buchnera asiatica</name>
    <dbReference type="NCBI Taxonomy" id="4170"/>
    <lineage>
        <taxon>Eukaryota</taxon>
        <taxon>Viridiplantae</taxon>
        <taxon>Streptophyta</taxon>
        <taxon>Embryophyta</taxon>
        <taxon>Tracheophyta</taxon>
        <taxon>Spermatophyta</taxon>
        <taxon>Magnoliopsida</taxon>
        <taxon>eudicotyledons</taxon>
        <taxon>Gunneridae</taxon>
        <taxon>Pentapetalae</taxon>
        <taxon>asterids</taxon>
        <taxon>lamiids</taxon>
        <taxon>Lamiales</taxon>
        <taxon>Orobanchaceae</taxon>
        <taxon>Buchnereae</taxon>
        <taxon>Striga</taxon>
    </lineage>
</organism>
<dbReference type="AlphaFoldDB" id="A0A5A7QEA1"/>
<dbReference type="InterPro" id="IPR045283">
    <property type="entry name" value="AT3G44326-like"/>
</dbReference>
<evidence type="ECO:0000313" key="4">
    <source>
        <dbReference type="Proteomes" id="UP000325081"/>
    </source>
</evidence>
<evidence type="ECO:0000313" key="3">
    <source>
        <dbReference type="EMBL" id="GER43653.1"/>
    </source>
</evidence>
<dbReference type="InterPro" id="IPR001810">
    <property type="entry name" value="F-box_dom"/>
</dbReference>
<comment type="caution">
    <text evidence="3">The sequence shown here is derived from an EMBL/GenBank/DDBJ whole genome shotgun (WGS) entry which is preliminary data.</text>
</comment>
<dbReference type="PROSITE" id="PS50181">
    <property type="entry name" value="FBOX"/>
    <property type="match status" value="1"/>
</dbReference>
<reference evidence="4" key="1">
    <citation type="journal article" date="2019" name="Curr. Biol.">
        <title>Genome Sequence of Striga asiatica Provides Insight into the Evolution of Plant Parasitism.</title>
        <authorList>
            <person name="Yoshida S."/>
            <person name="Kim S."/>
            <person name="Wafula E.K."/>
            <person name="Tanskanen J."/>
            <person name="Kim Y.M."/>
            <person name="Honaas L."/>
            <person name="Yang Z."/>
            <person name="Spallek T."/>
            <person name="Conn C.E."/>
            <person name="Ichihashi Y."/>
            <person name="Cheong K."/>
            <person name="Cui S."/>
            <person name="Der J.P."/>
            <person name="Gundlach H."/>
            <person name="Jiao Y."/>
            <person name="Hori C."/>
            <person name="Ishida J.K."/>
            <person name="Kasahara H."/>
            <person name="Kiba T."/>
            <person name="Kim M.S."/>
            <person name="Koo N."/>
            <person name="Laohavisit A."/>
            <person name="Lee Y.H."/>
            <person name="Lumba S."/>
            <person name="McCourt P."/>
            <person name="Mortimer J.C."/>
            <person name="Mutuku J.M."/>
            <person name="Nomura T."/>
            <person name="Sasaki-Sekimoto Y."/>
            <person name="Seto Y."/>
            <person name="Wang Y."/>
            <person name="Wakatake T."/>
            <person name="Sakakibara H."/>
            <person name="Demura T."/>
            <person name="Yamaguchi S."/>
            <person name="Yoneyama K."/>
            <person name="Manabe R.I."/>
            <person name="Nelson D.C."/>
            <person name="Schulman A.H."/>
            <person name="Timko M.P."/>
            <person name="dePamphilis C.W."/>
            <person name="Choi D."/>
            <person name="Shirasu K."/>
        </authorList>
    </citation>
    <scope>NUCLEOTIDE SEQUENCE [LARGE SCALE GENOMIC DNA]</scope>
    <source>
        <strain evidence="4">cv. UVA1</strain>
    </source>
</reference>
<dbReference type="SUPFAM" id="SSF81383">
    <property type="entry name" value="F-box domain"/>
    <property type="match status" value="1"/>
</dbReference>
<evidence type="ECO:0000256" key="1">
    <source>
        <dbReference type="SAM" id="Phobius"/>
    </source>
</evidence>
<accession>A0A5A7QEA1</accession>
<feature type="transmembrane region" description="Helical" evidence="1">
    <location>
        <begin position="316"/>
        <end position="339"/>
    </location>
</feature>